<keyword evidence="4" id="KW-1185">Reference proteome</keyword>
<dbReference type="Gene3D" id="2.30.42.10">
    <property type="match status" value="1"/>
</dbReference>
<organism evidence="3 4">
    <name type="scientific">Ideonella paludis</name>
    <dbReference type="NCBI Taxonomy" id="1233411"/>
    <lineage>
        <taxon>Bacteria</taxon>
        <taxon>Pseudomonadati</taxon>
        <taxon>Pseudomonadota</taxon>
        <taxon>Betaproteobacteria</taxon>
        <taxon>Burkholderiales</taxon>
        <taxon>Sphaerotilaceae</taxon>
        <taxon>Ideonella</taxon>
    </lineage>
</organism>
<dbReference type="Pfam" id="PF03572">
    <property type="entry name" value="Peptidase_S41"/>
    <property type="match status" value="1"/>
</dbReference>
<evidence type="ECO:0000313" key="3">
    <source>
        <dbReference type="EMBL" id="MBQ0934367.1"/>
    </source>
</evidence>
<dbReference type="SUPFAM" id="SSF50156">
    <property type="entry name" value="PDZ domain-like"/>
    <property type="match status" value="1"/>
</dbReference>
<sequence>MSETRSSRLEIRRAHLGLLFAATLALSACGGGGSNAGEQVLGTSPSPSPVAPVPSPPPAAAVAQSCAPTNPYRADATSATTVGTLAGEKAWAKSYMEQAYLWWEEIPSVNANAAAYSDTSKVAESLDAYFRALKSPLITASGKPKDEFTFTYPTKAWNDRSQSGAVSGYGIEWQFTSPFPPRGIRVAYVEPNSPASAAGVRRGDTLVSVDGVSADVNTQAGIDVLNAALSPSANGSPHAFVLAPVTGGTRNVNLTSATVVTTPVLNTQVLTTGGGRRVGYILFNAHIASAEGQLITAVNTLRDSAVQDLVLDLRYNGGGYLYLASQLAYMVAGSSRTSGQVFEQLQYNSKRSAETNSDRARTPFFDTSCYLDSNFQCPRQEPLPTLNLSRVFVLTSPGTCSASESIINGLRGVNVEVVLIGDTTCGKPYGFTAKDNCGISYFPIEFKGTNAKGFGDYADGFKATCPAADDLSRALGDPAEGQLAAALYRVDNGVCNPVAARSSPLAAGSTAPKSRILRGPERENRFLLPR</sequence>
<dbReference type="InterPro" id="IPR041489">
    <property type="entry name" value="PDZ_6"/>
</dbReference>
<evidence type="ECO:0000256" key="1">
    <source>
        <dbReference type="SAM" id="MobiDB-lite"/>
    </source>
</evidence>
<dbReference type="PANTHER" id="PTHR32060">
    <property type="entry name" value="TAIL-SPECIFIC PROTEASE"/>
    <property type="match status" value="1"/>
</dbReference>
<dbReference type="PROSITE" id="PS51257">
    <property type="entry name" value="PROKAR_LIPOPROTEIN"/>
    <property type="match status" value="1"/>
</dbReference>
<dbReference type="InterPro" id="IPR001478">
    <property type="entry name" value="PDZ"/>
</dbReference>
<feature type="region of interest" description="Disordered" evidence="1">
    <location>
        <begin position="37"/>
        <end position="64"/>
    </location>
</feature>
<dbReference type="Gene3D" id="3.30.750.170">
    <property type="match status" value="1"/>
</dbReference>
<dbReference type="SUPFAM" id="SSF52096">
    <property type="entry name" value="ClpP/crotonase"/>
    <property type="match status" value="1"/>
</dbReference>
<evidence type="ECO:0000313" key="4">
    <source>
        <dbReference type="Proteomes" id="UP000672097"/>
    </source>
</evidence>
<dbReference type="InterPro" id="IPR005151">
    <property type="entry name" value="Tail-specific_protease"/>
</dbReference>
<name>A0ABS5DTB9_9BURK</name>
<proteinExistence type="predicted"/>
<feature type="compositionally biased region" description="Pro residues" evidence="1">
    <location>
        <begin position="46"/>
        <end position="59"/>
    </location>
</feature>
<feature type="domain" description="PDZ" evidence="2">
    <location>
        <begin position="160"/>
        <end position="228"/>
    </location>
</feature>
<dbReference type="SMART" id="SM00228">
    <property type="entry name" value="PDZ"/>
    <property type="match status" value="1"/>
</dbReference>
<dbReference type="InterPro" id="IPR036034">
    <property type="entry name" value="PDZ_sf"/>
</dbReference>
<evidence type="ECO:0000259" key="2">
    <source>
        <dbReference type="PROSITE" id="PS50106"/>
    </source>
</evidence>
<comment type="caution">
    <text evidence="3">The sequence shown here is derived from an EMBL/GenBank/DDBJ whole genome shotgun (WGS) entry which is preliminary data.</text>
</comment>
<protein>
    <submittedName>
        <fullName evidence="3">Peptidase S41</fullName>
    </submittedName>
</protein>
<dbReference type="Proteomes" id="UP000672097">
    <property type="component" value="Unassembled WGS sequence"/>
</dbReference>
<dbReference type="Pfam" id="PF17820">
    <property type="entry name" value="PDZ_6"/>
    <property type="match status" value="1"/>
</dbReference>
<gene>
    <name evidence="3" type="ORF">KAK11_03425</name>
</gene>
<dbReference type="CDD" id="cd07561">
    <property type="entry name" value="Peptidase_S41_CPP_like"/>
    <property type="match status" value="1"/>
</dbReference>
<dbReference type="PANTHER" id="PTHR32060:SF30">
    <property type="entry name" value="CARBOXY-TERMINAL PROCESSING PROTEASE CTPA"/>
    <property type="match status" value="1"/>
</dbReference>
<dbReference type="RefSeq" id="WP_210806152.1">
    <property type="nucleotide sequence ID" value="NZ_JAGQDG010000001.1"/>
</dbReference>
<accession>A0ABS5DTB9</accession>
<dbReference type="EMBL" id="JAGQDG010000001">
    <property type="protein sequence ID" value="MBQ0934367.1"/>
    <property type="molecule type" value="Genomic_DNA"/>
</dbReference>
<dbReference type="PROSITE" id="PS50106">
    <property type="entry name" value="PDZ"/>
    <property type="match status" value="1"/>
</dbReference>
<dbReference type="InterPro" id="IPR029045">
    <property type="entry name" value="ClpP/crotonase-like_dom_sf"/>
</dbReference>
<dbReference type="Gene3D" id="3.90.226.10">
    <property type="entry name" value="2-enoyl-CoA Hydratase, Chain A, domain 1"/>
    <property type="match status" value="1"/>
</dbReference>
<reference evidence="3 4" key="1">
    <citation type="submission" date="2021-04" db="EMBL/GenBank/DDBJ databases">
        <title>The genome sequence of type strain Ideonella paludis KCTC 32238.</title>
        <authorList>
            <person name="Liu Y."/>
        </authorList>
    </citation>
    <scope>NUCLEOTIDE SEQUENCE [LARGE SCALE GENOMIC DNA]</scope>
    <source>
        <strain evidence="3 4">KCTC 32238</strain>
    </source>
</reference>